<keyword evidence="3" id="KW-0805">Transcription regulation</keyword>
<dbReference type="PROSITE" id="PS51000">
    <property type="entry name" value="HTH_DEOR_2"/>
    <property type="match status" value="1"/>
</dbReference>
<comment type="function">
    <text evidence="5">Repressor of the lactose catabolism operon. Galactose-6-phosphate is the inducer.</text>
</comment>
<dbReference type="PANTHER" id="PTHR30363">
    <property type="entry name" value="HTH-TYPE TRANSCRIPTIONAL REGULATOR SRLR-RELATED"/>
    <property type="match status" value="1"/>
</dbReference>
<evidence type="ECO:0000256" key="2">
    <source>
        <dbReference type="ARBA" id="ARBA00022491"/>
    </source>
</evidence>
<keyword evidence="8" id="KW-1185">Reference proteome</keyword>
<dbReference type="SMART" id="SM01134">
    <property type="entry name" value="DeoRC"/>
    <property type="match status" value="1"/>
</dbReference>
<keyword evidence="7" id="KW-0238">DNA-binding</keyword>
<evidence type="ECO:0000259" key="6">
    <source>
        <dbReference type="PROSITE" id="PS51000"/>
    </source>
</evidence>
<proteinExistence type="predicted"/>
<dbReference type="InterPro" id="IPR037171">
    <property type="entry name" value="NagB/RpiA_transferase-like"/>
</dbReference>
<dbReference type="Pfam" id="PF00455">
    <property type="entry name" value="DeoRC"/>
    <property type="match status" value="1"/>
</dbReference>
<dbReference type="EMBL" id="JANYMP010000017">
    <property type="protein sequence ID" value="MCS7481275.1"/>
    <property type="molecule type" value="Genomic_DNA"/>
</dbReference>
<dbReference type="InterPro" id="IPR050313">
    <property type="entry name" value="Carb_Metab_HTH_regulators"/>
</dbReference>
<dbReference type="InterPro" id="IPR036388">
    <property type="entry name" value="WH-like_DNA-bd_sf"/>
</dbReference>
<keyword evidence="4" id="KW-0804">Transcription</keyword>
<dbReference type="SMART" id="SM00420">
    <property type="entry name" value="HTH_DEOR"/>
    <property type="match status" value="1"/>
</dbReference>
<keyword evidence="2" id="KW-0678">Repressor</keyword>
<feature type="domain" description="HTH deoR-type" evidence="6">
    <location>
        <begin position="3"/>
        <end position="58"/>
    </location>
</feature>
<dbReference type="Gene3D" id="3.40.50.1360">
    <property type="match status" value="1"/>
</dbReference>
<dbReference type="Proteomes" id="UP001141259">
    <property type="component" value="Unassembled WGS sequence"/>
</dbReference>
<dbReference type="GO" id="GO:0003700">
    <property type="term" value="F:DNA-binding transcription factor activity"/>
    <property type="evidence" value="ECO:0007669"/>
    <property type="project" value="InterPro"/>
</dbReference>
<dbReference type="InterPro" id="IPR014036">
    <property type="entry name" value="DeoR-like_C"/>
</dbReference>
<dbReference type="InterPro" id="IPR001034">
    <property type="entry name" value="DeoR_HTH"/>
</dbReference>
<evidence type="ECO:0000256" key="4">
    <source>
        <dbReference type="ARBA" id="ARBA00023163"/>
    </source>
</evidence>
<dbReference type="GO" id="GO:0003677">
    <property type="term" value="F:DNA binding"/>
    <property type="evidence" value="ECO:0007669"/>
    <property type="project" value="UniProtKB-KW"/>
</dbReference>
<dbReference type="SUPFAM" id="SSF46785">
    <property type="entry name" value="Winged helix' DNA-binding domain"/>
    <property type="match status" value="1"/>
</dbReference>
<dbReference type="RefSeq" id="WP_259626764.1">
    <property type="nucleotide sequence ID" value="NZ_JANYMP010000017.1"/>
</dbReference>
<evidence type="ECO:0000256" key="1">
    <source>
        <dbReference type="ARBA" id="ARBA00021390"/>
    </source>
</evidence>
<name>A0A9X3AJ28_9PSEU</name>
<organism evidence="7 8">
    <name type="scientific">Umezawaea endophytica</name>
    <dbReference type="NCBI Taxonomy" id="1654476"/>
    <lineage>
        <taxon>Bacteria</taxon>
        <taxon>Bacillati</taxon>
        <taxon>Actinomycetota</taxon>
        <taxon>Actinomycetes</taxon>
        <taxon>Pseudonocardiales</taxon>
        <taxon>Pseudonocardiaceae</taxon>
        <taxon>Umezawaea</taxon>
    </lineage>
</organism>
<evidence type="ECO:0000256" key="3">
    <source>
        <dbReference type="ARBA" id="ARBA00023015"/>
    </source>
</evidence>
<evidence type="ECO:0000313" key="7">
    <source>
        <dbReference type="EMBL" id="MCS7481275.1"/>
    </source>
</evidence>
<dbReference type="Gene3D" id="1.10.10.10">
    <property type="entry name" value="Winged helix-like DNA-binding domain superfamily/Winged helix DNA-binding domain"/>
    <property type="match status" value="1"/>
</dbReference>
<evidence type="ECO:0000256" key="5">
    <source>
        <dbReference type="ARBA" id="ARBA00024937"/>
    </source>
</evidence>
<dbReference type="InterPro" id="IPR036390">
    <property type="entry name" value="WH_DNA-bd_sf"/>
</dbReference>
<dbReference type="PRINTS" id="PR00037">
    <property type="entry name" value="HTHLACR"/>
</dbReference>
<protein>
    <recommendedName>
        <fullName evidence="1">Lactose phosphotransferase system repressor</fullName>
    </recommendedName>
</protein>
<dbReference type="SUPFAM" id="SSF100950">
    <property type="entry name" value="NagB/RpiA/CoA transferase-like"/>
    <property type="match status" value="1"/>
</dbReference>
<evidence type="ECO:0000313" key="8">
    <source>
        <dbReference type="Proteomes" id="UP001141259"/>
    </source>
</evidence>
<sequence>MYAAERHQLLAQRSRRDGRIEVGDMAAELGVAPETIRRDLGVLERQGLVRRVYGGAVTVERLDFEPGVAQRDQTNAAEKDRIARAALDEIPERGTVLIDAGTTTARLATLLPTDRELTVVTNSVPVAAIVAGRAATTLHLLGGRVRGITLAAVESWTLTALEGLLVDVAFLGANGFSLAHGCTTPDIAEAAVKAAMVKAARRRVVLADSSKHGADQLSRFARWADIDLLITDTGLDTGVIPELEDAGARVVRA</sequence>
<accession>A0A9X3AJ28</accession>
<comment type="caution">
    <text evidence="7">The sequence shown here is derived from an EMBL/GenBank/DDBJ whole genome shotgun (WGS) entry which is preliminary data.</text>
</comment>
<reference evidence="7" key="1">
    <citation type="submission" date="2022-08" db="EMBL/GenBank/DDBJ databases">
        <authorList>
            <person name="Tistechok S."/>
            <person name="Samborskyy M."/>
            <person name="Roman I."/>
        </authorList>
    </citation>
    <scope>NUCLEOTIDE SEQUENCE</scope>
    <source>
        <strain evidence="7">DSM 103496</strain>
    </source>
</reference>
<dbReference type="PANTHER" id="PTHR30363:SF4">
    <property type="entry name" value="GLYCEROL-3-PHOSPHATE REGULON REPRESSOR"/>
    <property type="match status" value="1"/>
</dbReference>
<dbReference type="AlphaFoldDB" id="A0A9X3AJ28"/>
<dbReference type="Pfam" id="PF08220">
    <property type="entry name" value="HTH_DeoR"/>
    <property type="match status" value="1"/>
</dbReference>
<gene>
    <name evidence="7" type="ORF">NZH93_30835</name>
</gene>